<name>A0A819ERA2_9BILA</name>
<keyword evidence="3" id="KW-0862">Zinc</keyword>
<dbReference type="InterPro" id="IPR050784">
    <property type="entry name" value="IAP"/>
</dbReference>
<dbReference type="Pfam" id="PF00653">
    <property type="entry name" value="BIR"/>
    <property type="match status" value="3"/>
</dbReference>
<dbReference type="InterPro" id="IPR001370">
    <property type="entry name" value="BIR_rpt"/>
</dbReference>
<dbReference type="InterPro" id="IPR001841">
    <property type="entry name" value="Znf_RING"/>
</dbReference>
<dbReference type="GO" id="GO:0043027">
    <property type="term" value="F:cysteine-type endopeptidase inhibitor activity involved in apoptotic process"/>
    <property type="evidence" value="ECO:0007669"/>
    <property type="project" value="TreeGrafter"/>
</dbReference>
<dbReference type="GO" id="GO:0061630">
    <property type="term" value="F:ubiquitin protein ligase activity"/>
    <property type="evidence" value="ECO:0007669"/>
    <property type="project" value="TreeGrafter"/>
</dbReference>
<dbReference type="AlphaFoldDB" id="A0A819ERA2"/>
<dbReference type="Gene3D" id="1.10.533.10">
    <property type="entry name" value="Death Domain, Fas"/>
    <property type="match status" value="1"/>
</dbReference>
<evidence type="ECO:0000313" key="7">
    <source>
        <dbReference type="EMBL" id="CAF3855321.1"/>
    </source>
</evidence>
<comment type="similarity">
    <text evidence="1">Belongs to the IAP family.</text>
</comment>
<dbReference type="Gene3D" id="1.10.1170.10">
    <property type="entry name" value="Inhibitor Of Apoptosis Protein (2mihbC-IAP-1), Chain A"/>
    <property type="match status" value="4"/>
</dbReference>
<dbReference type="EMBL" id="CAJNOU010001666">
    <property type="protein sequence ID" value="CAF1236644.1"/>
    <property type="molecule type" value="Genomic_DNA"/>
</dbReference>
<keyword evidence="2 4" id="KW-0479">Metal-binding</keyword>
<dbReference type="PROSITE" id="PS50143">
    <property type="entry name" value="BIR_REPEAT_2"/>
    <property type="match status" value="3"/>
</dbReference>
<dbReference type="SMART" id="SM00238">
    <property type="entry name" value="BIR"/>
    <property type="match status" value="3"/>
</dbReference>
<dbReference type="GO" id="GO:0031398">
    <property type="term" value="P:positive regulation of protein ubiquitination"/>
    <property type="evidence" value="ECO:0007669"/>
    <property type="project" value="TreeGrafter"/>
</dbReference>
<dbReference type="GO" id="GO:0043066">
    <property type="term" value="P:negative regulation of apoptotic process"/>
    <property type="evidence" value="ECO:0007669"/>
    <property type="project" value="TreeGrafter"/>
</dbReference>
<dbReference type="Pfam" id="PF13920">
    <property type="entry name" value="zf-C3HC4_3"/>
    <property type="match status" value="1"/>
</dbReference>
<evidence type="ECO:0000313" key="6">
    <source>
        <dbReference type="EMBL" id="CAF1236644.1"/>
    </source>
</evidence>
<evidence type="ECO:0000259" key="5">
    <source>
        <dbReference type="PROSITE" id="PS50089"/>
    </source>
</evidence>
<comment type="caution">
    <text evidence="7">The sequence shown here is derived from an EMBL/GenBank/DDBJ whole genome shotgun (WGS) entry which is preliminary data.</text>
</comment>
<feature type="domain" description="RING-type" evidence="5">
    <location>
        <begin position="496"/>
        <end position="530"/>
    </location>
</feature>
<dbReference type="Proteomes" id="UP000663874">
    <property type="component" value="Unassembled WGS sequence"/>
</dbReference>
<dbReference type="GO" id="GO:0005634">
    <property type="term" value="C:nucleus"/>
    <property type="evidence" value="ECO:0007669"/>
    <property type="project" value="TreeGrafter"/>
</dbReference>
<dbReference type="GO" id="GO:0051726">
    <property type="term" value="P:regulation of cell cycle"/>
    <property type="evidence" value="ECO:0007669"/>
    <property type="project" value="TreeGrafter"/>
</dbReference>
<evidence type="ECO:0000256" key="1">
    <source>
        <dbReference type="ARBA" id="ARBA00006672"/>
    </source>
</evidence>
<dbReference type="InterPro" id="IPR011029">
    <property type="entry name" value="DEATH-like_dom_sf"/>
</dbReference>
<evidence type="ECO:0000256" key="4">
    <source>
        <dbReference type="PROSITE-ProRule" id="PRU00175"/>
    </source>
</evidence>
<protein>
    <recommendedName>
        <fullName evidence="5">RING-type domain-containing protein</fullName>
    </recommendedName>
</protein>
<reference evidence="7" key="1">
    <citation type="submission" date="2021-02" db="EMBL/GenBank/DDBJ databases">
        <authorList>
            <person name="Nowell W R."/>
        </authorList>
    </citation>
    <scope>NUCLEOTIDE SEQUENCE</scope>
</reference>
<proteinExistence type="inferred from homology"/>
<dbReference type="EMBL" id="CAJOBE010002995">
    <property type="protein sequence ID" value="CAF3855321.1"/>
    <property type="molecule type" value="Genomic_DNA"/>
</dbReference>
<dbReference type="GO" id="GO:0008270">
    <property type="term" value="F:zinc ion binding"/>
    <property type="evidence" value="ECO:0007669"/>
    <property type="project" value="UniProtKB-KW"/>
</dbReference>
<dbReference type="PANTHER" id="PTHR10044">
    <property type="entry name" value="INHIBITOR OF APOPTOSIS"/>
    <property type="match status" value="1"/>
</dbReference>
<dbReference type="GO" id="GO:0005737">
    <property type="term" value="C:cytoplasm"/>
    <property type="evidence" value="ECO:0007669"/>
    <property type="project" value="TreeGrafter"/>
</dbReference>
<dbReference type="PANTHER" id="PTHR10044:SF139">
    <property type="entry name" value="DEATH-ASSOCIATED INHIBITOR OF APOPTOSIS 2"/>
    <property type="match status" value="1"/>
</dbReference>
<dbReference type="Proteomes" id="UP000663889">
    <property type="component" value="Unassembled WGS sequence"/>
</dbReference>
<evidence type="ECO:0000256" key="3">
    <source>
        <dbReference type="ARBA" id="ARBA00022833"/>
    </source>
</evidence>
<keyword evidence="2 4" id="KW-0863">Zinc-finger</keyword>
<evidence type="ECO:0000256" key="2">
    <source>
        <dbReference type="ARBA" id="ARBA00022771"/>
    </source>
</evidence>
<accession>A0A819ERA2</accession>
<evidence type="ECO:0000313" key="8">
    <source>
        <dbReference type="Proteomes" id="UP000663874"/>
    </source>
</evidence>
<dbReference type="PROSITE" id="PS50089">
    <property type="entry name" value="ZF_RING_2"/>
    <property type="match status" value="1"/>
</dbReference>
<dbReference type="SUPFAM" id="SSF57924">
    <property type="entry name" value="Inhibitor of apoptosis (IAP) repeat"/>
    <property type="match status" value="3"/>
</dbReference>
<gene>
    <name evidence="7" type="ORF">FNK824_LOCUS18163</name>
    <name evidence="6" type="ORF">SEV965_LOCUS22991</name>
</gene>
<sequence>MDRRYDHTLEICRKLSKCPGVHSVIAMQSAGFEYTNFRDTVRCNECQLEVSDWTKAMKPFTIHAERSPNCAFVRSIRSSNKSVSLSSCASPITSRNEINTESTSESTSETEVKLHPHMFAKPEVVEQSRHRTFSQETFSCPLCLERMIKAGFFSCNIDDRVICLDCNLICHQWIPHSDDPCEVHQTLSPECPIVKNMLIHSQTSSALIVNDNSTTNHTAGAVNTHTFHSNEIVLIAPPNSVYEYIPKRIESFATWPNGPLPTIDDFVRAGFFYTGNGSIVTCFYCRSSLHNWNANHDPMIEYVRWFPHCAYAKQLCGDALHRTIQESTRDAQRLTRTNNPTKNNNVDGQKLHIFDEEKLSHLVAARLRLPMSQKWLAQHFQLSIIKLCWENQLRLNHVDFESEGDLLVAYIVLQNQMIHIDKRKEHIIIPAEKMREIHERQQQQSGGTRASVTSISAPVTALPTNALNTAEVGISVIPESSMDQQMPIELTPVTLCAVCRKEERCLAFIPCGHMGTCLSCAHSLKSCHICGRIIEAFVRIYI</sequence>
<dbReference type="CDD" id="cd00022">
    <property type="entry name" value="BIR"/>
    <property type="match status" value="1"/>
</dbReference>
<organism evidence="7 8">
    <name type="scientific">Rotaria sordida</name>
    <dbReference type="NCBI Taxonomy" id="392033"/>
    <lineage>
        <taxon>Eukaryota</taxon>
        <taxon>Metazoa</taxon>
        <taxon>Spiralia</taxon>
        <taxon>Gnathifera</taxon>
        <taxon>Rotifera</taxon>
        <taxon>Eurotatoria</taxon>
        <taxon>Bdelloidea</taxon>
        <taxon>Philodinida</taxon>
        <taxon>Philodinidae</taxon>
        <taxon>Rotaria</taxon>
    </lineage>
</organism>